<gene>
    <name evidence="1" type="ORF">PRLR5076_19430</name>
</gene>
<dbReference type="RefSeq" id="WP_223928898.1">
    <property type="nucleotide sequence ID" value="NZ_BPTU01000001.1"/>
</dbReference>
<organism evidence="1 2">
    <name type="scientific">Prevotella lacticifex</name>
    <dbReference type="NCBI Taxonomy" id="2854755"/>
    <lineage>
        <taxon>Bacteria</taxon>
        <taxon>Pseudomonadati</taxon>
        <taxon>Bacteroidota</taxon>
        <taxon>Bacteroidia</taxon>
        <taxon>Bacteroidales</taxon>
        <taxon>Prevotellaceae</taxon>
        <taxon>Prevotella</taxon>
    </lineage>
</organism>
<sequence length="235" mass="26788">MSKITEILNQVYEPFCAIVAYRADGHYSNSTSYYLEQHRINQNGILGAGKPLKQKTMVKLFSAISQANKQLDSSLYGAVPDNVLYCDTRLGNERLVWYRKPEERMLYFTDSLDIPNGRMKVPGLVYVVRGKTLSVYAYKGSKPKSQLFFAPFMNTSEESVCLGNSKVVFPEERTFENIIGYWEKMFWQSEFSHILGDNPCLGNLATITKDCILNGKAFPSDMLKPAKKKLQDLFK</sequence>
<dbReference type="GeneID" id="72466868"/>
<evidence type="ECO:0000313" key="2">
    <source>
        <dbReference type="Proteomes" id="UP000825483"/>
    </source>
</evidence>
<name>A0A9R1CWV0_9BACT</name>
<evidence type="ECO:0000313" key="1">
    <source>
        <dbReference type="EMBL" id="GJG59092.1"/>
    </source>
</evidence>
<dbReference type="AlphaFoldDB" id="A0A9R1CWV0"/>
<keyword evidence="2" id="KW-1185">Reference proteome</keyword>
<dbReference type="Proteomes" id="UP000825483">
    <property type="component" value="Unassembled WGS sequence"/>
</dbReference>
<proteinExistence type="predicted"/>
<dbReference type="InterPro" id="IPR032787">
    <property type="entry name" value="Prok-E2_D"/>
</dbReference>
<evidence type="ECO:0008006" key="3">
    <source>
        <dbReference type="Google" id="ProtNLM"/>
    </source>
</evidence>
<reference evidence="1" key="1">
    <citation type="journal article" date="2022" name="Int. J. Syst. Evol. Microbiol.">
        <title>Prevotella lacticifex sp. nov., isolated from the rumen of cows.</title>
        <authorList>
            <person name="Shinkai T."/>
            <person name="Ikeyama N."/>
            <person name="Kumagai M."/>
            <person name="Ohmori H."/>
            <person name="Sakamoto M."/>
            <person name="Ohkuma M."/>
            <person name="Mitsumori M."/>
        </authorList>
    </citation>
    <scope>NUCLEOTIDE SEQUENCE</scope>
    <source>
        <strain evidence="1">R5076</strain>
    </source>
</reference>
<protein>
    <recommendedName>
        <fullName evidence="3">PRTRC system protein B</fullName>
    </recommendedName>
</protein>
<dbReference type="Pfam" id="PF14460">
    <property type="entry name" value="Prok-E2_D"/>
    <property type="match status" value="1"/>
</dbReference>
<dbReference type="EMBL" id="BPUB01000002">
    <property type="protein sequence ID" value="GJG59092.1"/>
    <property type="molecule type" value="Genomic_DNA"/>
</dbReference>
<accession>A0A9R1CWV0</accession>
<comment type="caution">
    <text evidence="1">The sequence shown here is derived from an EMBL/GenBank/DDBJ whole genome shotgun (WGS) entry which is preliminary data.</text>
</comment>